<dbReference type="InterPro" id="IPR015424">
    <property type="entry name" value="PyrdxlP-dep_Trfase"/>
</dbReference>
<comment type="caution">
    <text evidence="7">The sequence shown here is derived from an EMBL/GenBank/DDBJ whole genome shotgun (WGS) entry which is preliminary data.</text>
</comment>
<dbReference type="FunFam" id="3.40.640.10:FF:000033">
    <property type="entry name" value="Aspartate aminotransferase"/>
    <property type="match status" value="1"/>
</dbReference>
<dbReference type="InterPro" id="IPR050596">
    <property type="entry name" value="AspAT/PAT-like"/>
</dbReference>
<reference evidence="7 8" key="1">
    <citation type="journal article" date="2017" name="Genome Announc.">
        <title>Draft Genome Sequence of Romboutsia maritimum sp. nov. Strain CCRI-22766(T), Isolated from Coastal Estuarine Mud.</title>
        <authorList>
            <person name="Maheux A.F."/>
            <person name="Boudreau D.K."/>
            <person name="Berube E."/>
            <person name="Boissinot M."/>
            <person name="Raymond F."/>
            <person name="Brodeur S."/>
            <person name="Corbeil J."/>
            <person name="Brightwell G."/>
            <person name="Broda D."/>
            <person name="Omar R.F."/>
            <person name="Bergeron M.G."/>
        </authorList>
    </citation>
    <scope>NUCLEOTIDE SEQUENCE [LARGE SCALE GENOMIC DNA]</scope>
    <source>
        <strain evidence="7 8">CCRI-22766</strain>
    </source>
</reference>
<name>A0A371IVU0_9FIRM</name>
<dbReference type="Proteomes" id="UP000243494">
    <property type="component" value="Unassembled WGS sequence"/>
</dbReference>
<keyword evidence="3 7" id="KW-0032">Aminotransferase</keyword>
<keyword evidence="4 7" id="KW-0808">Transferase</keyword>
<comment type="similarity">
    <text evidence="2">Belongs to the class-I pyridoxal-phosphate-dependent aminotransferase family.</text>
</comment>
<dbReference type="SUPFAM" id="SSF53383">
    <property type="entry name" value="PLP-dependent transferases"/>
    <property type="match status" value="1"/>
</dbReference>
<dbReference type="InterPro" id="IPR004839">
    <property type="entry name" value="Aminotransferase_I/II_large"/>
</dbReference>
<dbReference type="Pfam" id="PF00155">
    <property type="entry name" value="Aminotran_1_2"/>
    <property type="match status" value="1"/>
</dbReference>
<evidence type="ECO:0000259" key="6">
    <source>
        <dbReference type="Pfam" id="PF00155"/>
    </source>
</evidence>
<dbReference type="AlphaFoldDB" id="A0A371IVU0"/>
<dbReference type="GO" id="GO:0030170">
    <property type="term" value="F:pyridoxal phosphate binding"/>
    <property type="evidence" value="ECO:0007669"/>
    <property type="project" value="InterPro"/>
</dbReference>
<keyword evidence="8" id="KW-1185">Reference proteome</keyword>
<dbReference type="OrthoDB" id="9802328at2"/>
<dbReference type="PANTHER" id="PTHR46383:SF1">
    <property type="entry name" value="ASPARTATE AMINOTRANSFERASE"/>
    <property type="match status" value="1"/>
</dbReference>
<protein>
    <submittedName>
        <fullName evidence="7">Aminotransferase class I/II-fold pyridoxal phosphate-dependent enzyme</fullName>
    </submittedName>
</protein>
<evidence type="ECO:0000313" key="8">
    <source>
        <dbReference type="Proteomes" id="UP000243494"/>
    </source>
</evidence>
<dbReference type="CDD" id="cd00609">
    <property type="entry name" value="AAT_like"/>
    <property type="match status" value="1"/>
</dbReference>
<evidence type="ECO:0000256" key="4">
    <source>
        <dbReference type="ARBA" id="ARBA00022679"/>
    </source>
</evidence>
<dbReference type="PANTHER" id="PTHR46383">
    <property type="entry name" value="ASPARTATE AMINOTRANSFERASE"/>
    <property type="match status" value="1"/>
</dbReference>
<evidence type="ECO:0000256" key="1">
    <source>
        <dbReference type="ARBA" id="ARBA00001933"/>
    </source>
</evidence>
<evidence type="ECO:0000256" key="3">
    <source>
        <dbReference type="ARBA" id="ARBA00022576"/>
    </source>
</evidence>
<evidence type="ECO:0000313" key="7">
    <source>
        <dbReference type="EMBL" id="RDY24586.1"/>
    </source>
</evidence>
<dbReference type="GO" id="GO:0006520">
    <property type="term" value="P:amino acid metabolic process"/>
    <property type="evidence" value="ECO:0007669"/>
    <property type="project" value="InterPro"/>
</dbReference>
<dbReference type="Gene3D" id="3.90.1150.10">
    <property type="entry name" value="Aspartate Aminotransferase, domain 1"/>
    <property type="match status" value="1"/>
</dbReference>
<dbReference type="InterPro" id="IPR015422">
    <property type="entry name" value="PyrdxlP-dep_Trfase_small"/>
</dbReference>
<dbReference type="GO" id="GO:0008483">
    <property type="term" value="F:transaminase activity"/>
    <property type="evidence" value="ECO:0007669"/>
    <property type="project" value="UniProtKB-KW"/>
</dbReference>
<dbReference type="InterPro" id="IPR015421">
    <property type="entry name" value="PyrdxlP-dep_Trfase_major"/>
</dbReference>
<sequence>MSFIAKQYENLEVSAMVAASDSATLVKKMIDLSLGDHDIKTDSRIVKAAAENKIIGHTMYTHPLGDENFREEIIKYIGKNYNHKLNLNNIMVTIGAGNALYVSLKAVLNPGEEVIIIGPYYASYKDQIKGVGGKVVVVNTSEENNFMPTINDIKEKITKKTKAIIVNSPVNPTGSIYTQQLLQQIYDLSVEKKLIIMSDEVYTSFVYDNNKYTSMLEIDKNLTNTVVIKTMSKDYAMTGWRIGYMIASLEIINVARYINDGIAYSAPTIGQSGSIEALRLSDEITTYLRKIYDERIKYGFNRIKDIKNIHTRNPQGGIYLFVNISETGLSGEEFTNRLIKKGVLVLPGNIFGKKYNNYIRITCNKDINILKEAFDKIEELCNF</sequence>
<keyword evidence="5" id="KW-0663">Pyridoxal phosphate</keyword>
<evidence type="ECO:0000256" key="5">
    <source>
        <dbReference type="ARBA" id="ARBA00022898"/>
    </source>
</evidence>
<comment type="cofactor">
    <cofactor evidence="1">
        <name>pyridoxal 5'-phosphate</name>
        <dbReference type="ChEBI" id="CHEBI:597326"/>
    </cofactor>
</comment>
<organism evidence="7 8">
    <name type="scientific">Romboutsia maritimum</name>
    <dbReference type="NCBI Taxonomy" id="2020948"/>
    <lineage>
        <taxon>Bacteria</taxon>
        <taxon>Bacillati</taxon>
        <taxon>Bacillota</taxon>
        <taxon>Clostridia</taxon>
        <taxon>Peptostreptococcales</taxon>
        <taxon>Peptostreptococcaceae</taxon>
        <taxon>Romboutsia</taxon>
    </lineage>
</organism>
<dbReference type="RefSeq" id="WP_095405972.1">
    <property type="nucleotide sequence ID" value="NZ_NOJZ02000002.1"/>
</dbReference>
<gene>
    <name evidence="7" type="ORF">CHF27_002800</name>
</gene>
<dbReference type="EMBL" id="NOJZ02000002">
    <property type="protein sequence ID" value="RDY24586.1"/>
    <property type="molecule type" value="Genomic_DNA"/>
</dbReference>
<accession>A0A371IVU0</accession>
<proteinExistence type="inferred from homology"/>
<dbReference type="Gene3D" id="3.40.640.10">
    <property type="entry name" value="Type I PLP-dependent aspartate aminotransferase-like (Major domain)"/>
    <property type="match status" value="1"/>
</dbReference>
<evidence type="ECO:0000256" key="2">
    <source>
        <dbReference type="ARBA" id="ARBA00007441"/>
    </source>
</evidence>
<feature type="domain" description="Aminotransferase class I/classII large" evidence="6">
    <location>
        <begin position="27"/>
        <end position="377"/>
    </location>
</feature>